<dbReference type="PATRIC" id="fig|1382798.3.peg.2774"/>
<keyword evidence="7 10" id="KW-0546">Nucleotide metabolism</keyword>
<dbReference type="GO" id="GO:0035870">
    <property type="term" value="F:dITP diphosphatase activity"/>
    <property type="evidence" value="ECO:0007669"/>
    <property type="project" value="UniProtKB-UniRule"/>
</dbReference>
<evidence type="ECO:0000256" key="6">
    <source>
        <dbReference type="ARBA" id="ARBA00022842"/>
    </source>
</evidence>
<dbReference type="Proteomes" id="UP000032361">
    <property type="component" value="Unassembled WGS sequence"/>
</dbReference>
<dbReference type="EMBL" id="JTDV01000003">
    <property type="protein sequence ID" value="KJD33621.1"/>
    <property type="molecule type" value="Genomic_DNA"/>
</dbReference>
<feature type="binding site" evidence="10">
    <location>
        <begin position="7"/>
        <end position="12"/>
    </location>
    <ligand>
        <name>substrate</name>
    </ligand>
</feature>
<evidence type="ECO:0000256" key="5">
    <source>
        <dbReference type="ARBA" id="ARBA00022801"/>
    </source>
</evidence>
<feature type="binding site" evidence="10">
    <location>
        <position position="68"/>
    </location>
    <ligand>
        <name>Mg(2+)</name>
        <dbReference type="ChEBI" id="CHEBI:18420"/>
    </ligand>
</feature>
<dbReference type="GO" id="GO:0017111">
    <property type="term" value="F:ribonucleoside triphosphate phosphatase activity"/>
    <property type="evidence" value="ECO:0007669"/>
    <property type="project" value="InterPro"/>
</dbReference>
<dbReference type="GO" id="GO:0000166">
    <property type="term" value="F:nucleotide binding"/>
    <property type="evidence" value="ECO:0007669"/>
    <property type="project" value="UniProtKB-KW"/>
</dbReference>
<evidence type="ECO:0000313" key="13">
    <source>
        <dbReference type="Proteomes" id="UP000032361"/>
    </source>
</evidence>
<evidence type="ECO:0000313" key="12">
    <source>
        <dbReference type="EMBL" id="KJD33621.1"/>
    </source>
</evidence>
<feature type="binding site" evidence="10">
    <location>
        <position position="69"/>
    </location>
    <ligand>
        <name>substrate</name>
    </ligand>
</feature>
<dbReference type="FunFam" id="3.90.950.10:FF:000001">
    <property type="entry name" value="dITP/XTP pyrophosphatase"/>
    <property type="match status" value="1"/>
</dbReference>
<comment type="function">
    <text evidence="10">Pyrophosphatase that catalyzes the hydrolysis of nucleoside triphosphates to their monophosphate derivatives, with a high preference for the non-canonical purine nucleotides XTP (xanthosine triphosphate), dITP (deoxyinosine triphosphate) and ITP. Seems to function as a house-cleaning enzyme that removes non-canonical purine nucleotides from the nucleotide pool, thus preventing their incorporation into DNA/RNA and avoiding chromosomal lesions.</text>
</comment>
<evidence type="ECO:0000256" key="4">
    <source>
        <dbReference type="ARBA" id="ARBA00022741"/>
    </source>
</evidence>
<feature type="binding site" evidence="10">
    <location>
        <begin position="176"/>
        <end position="177"/>
    </location>
    <ligand>
        <name>substrate</name>
    </ligand>
</feature>
<name>A0A0D7W3E6_9FLAO</name>
<protein>
    <recommendedName>
        <fullName evidence="10">dITP/XTP pyrophosphatase</fullName>
        <ecNumber evidence="10">3.6.1.66</ecNumber>
    </recommendedName>
    <alternativeName>
        <fullName evidence="10">Non-canonical purine NTP pyrophosphatase</fullName>
    </alternativeName>
    <alternativeName>
        <fullName evidence="10">Non-standard purine NTP pyrophosphatase</fullName>
    </alternativeName>
    <alternativeName>
        <fullName evidence="10">Nucleoside-triphosphate diphosphatase</fullName>
    </alternativeName>
    <alternativeName>
        <fullName evidence="10">Nucleoside-triphosphate pyrophosphatase</fullName>
        <shortName evidence="10">NTPase</shortName>
    </alternativeName>
</protein>
<dbReference type="CDD" id="cd00515">
    <property type="entry name" value="HAM1"/>
    <property type="match status" value="1"/>
</dbReference>
<dbReference type="NCBIfam" id="TIGR00042">
    <property type="entry name" value="RdgB/HAM1 family non-canonical purine NTP pyrophosphatase"/>
    <property type="match status" value="1"/>
</dbReference>
<comment type="catalytic activity">
    <reaction evidence="9 10">
        <text>XTP + H2O = XMP + diphosphate + H(+)</text>
        <dbReference type="Rhea" id="RHEA:28610"/>
        <dbReference type="ChEBI" id="CHEBI:15377"/>
        <dbReference type="ChEBI" id="CHEBI:15378"/>
        <dbReference type="ChEBI" id="CHEBI:33019"/>
        <dbReference type="ChEBI" id="CHEBI:57464"/>
        <dbReference type="ChEBI" id="CHEBI:61314"/>
        <dbReference type="EC" id="3.6.1.66"/>
    </reaction>
</comment>
<organism evidence="12 13">
    <name type="scientific">Neotamlana nanhaiensis</name>
    <dbReference type="NCBI Taxonomy" id="1382798"/>
    <lineage>
        <taxon>Bacteria</taxon>
        <taxon>Pseudomonadati</taxon>
        <taxon>Bacteroidota</taxon>
        <taxon>Flavobacteriia</taxon>
        <taxon>Flavobacteriales</taxon>
        <taxon>Flavobacteriaceae</taxon>
        <taxon>Neotamlana</taxon>
    </lineage>
</organism>
<comment type="subunit">
    <text evidence="2 10">Homodimer.</text>
</comment>
<dbReference type="GO" id="GO:0036222">
    <property type="term" value="F:XTP diphosphatase activity"/>
    <property type="evidence" value="ECO:0007669"/>
    <property type="project" value="UniProtKB-UniRule"/>
</dbReference>
<dbReference type="InterPro" id="IPR020922">
    <property type="entry name" value="dITP/XTP_pyrophosphatase"/>
</dbReference>
<dbReference type="GO" id="GO:0009146">
    <property type="term" value="P:purine nucleoside triphosphate catabolic process"/>
    <property type="evidence" value="ECO:0007669"/>
    <property type="project" value="UniProtKB-UniRule"/>
</dbReference>
<keyword evidence="5 10" id="KW-0378">Hydrolase</keyword>
<dbReference type="GO" id="GO:0009117">
    <property type="term" value="P:nucleotide metabolic process"/>
    <property type="evidence" value="ECO:0007669"/>
    <property type="project" value="UniProtKB-KW"/>
</dbReference>
<comment type="cofactor">
    <cofactor evidence="10">
        <name>Mg(2+)</name>
        <dbReference type="ChEBI" id="CHEBI:18420"/>
    </cofactor>
    <text evidence="10">Binds 1 Mg(2+) ion per subunit.</text>
</comment>
<keyword evidence="4 10" id="KW-0547">Nucleotide-binding</keyword>
<keyword evidence="6 10" id="KW-0460">Magnesium</keyword>
<dbReference type="GO" id="GO:0046872">
    <property type="term" value="F:metal ion binding"/>
    <property type="evidence" value="ECO:0007669"/>
    <property type="project" value="UniProtKB-KW"/>
</dbReference>
<dbReference type="Pfam" id="PF01725">
    <property type="entry name" value="Ham1p_like"/>
    <property type="match status" value="1"/>
</dbReference>
<evidence type="ECO:0000256" key="7">
    <source>
        <dbReference type="ARBA" id="ARBA00023080"/>
    </source>
</evidence>
<dbReference type="GO" id="GO:0005829">
    <property type="term" value="C:cytosol"/>
    <property type="evidence" value="ECO:0007669"/>
    <property type="project" value="TreeGrafter"/>
</dbReference>
<dbReference type="EC" id="3.6.1.66" evidence="10"/>
<evidence type="ECO:0000256" key="1">
    <source>
        <dbReference type="ARBA" id="ARBA00008023"/>
    </source>
</evidence>
<dbReference type="Gene3D" id="3.90.950.10">
    <property type="match status" value="1"/>
</dbReference>
<dbReference type="STRING" id="1382798.PK35_07250"/>
<reference evidence="12 13" key="1">
    <citation type="journal article" date="2015" name="Antonie Van Leeuwenhoek">
        <title>Tamlana nanhaiensis sp. nov., isolated from surface seawater collected from the South China Sea.</title>
        <authorList>
            <person name="Liu X."/>
            <person name="Lai Q."/>
            <person name="Du Y."/>
            <person name="Li G."/>
            <person name="Sun F."/>
            <person name="Shao Z."/>
        </authorList>
    </citation>
    <scope>NUCLEOTIDE SEQUENCE [LARGE SCALE GENOMIC DNA]</scope>
    <source>
        <strain evidence="12 13">FHC16</strain>
    </source>
</reference>
<dbReference type="RefSeq" id="WP_044626015.1">
    <property type="nucleotide sequence ID" value="NZ_JTDV01000003.1"/>
</dbReference>
<keyword evidence="3 10" id="KW-0479">Metal-binding</keyword>
<dbReference type="SUPFAM" id="SSF52972">
    <property type="entry name" value="ITPase-like"/>
    <property type="match status" value="1"/>
</dbReference>
<dbReference type="InterPro" id="IPR029001">
    <property type="entry name" value="ITPase-like_fam"/>
</dbReference>
<evidence type="ECO:0000256" key="11">
    <source>
        <dbReference type="RuleBase" id="RU003781"/>
    </source>
</evidence>
<evidence type="ECO:0000256" key="2">
    <source>
        <dbReference type="ARBA" id="ARBA00011738"/>
    </source>
</evidence>
<evidence type="ECO:0000256" key="3">
    <source>
        <dbReference type="ARBA" id="ARBA00022723"/>
    </source>
</evidence>
<dbReference type="GO" id="GO:0036220">
    <property type="term" value="F:ITP diphosphatase activity"/>
    <property type="evidence" value="ECO:0007669"/>
    <property type="project" value="UniProtKB-UniRule"/>
</dbReference>
<feature type="active site" description="Proton acceptor" evidence="10">
    <location>
        <position position="68"/>
    </location>
</feature>
<dbReference type="HAMAP" id="MF_01405">
    <property type="entry name" value="Non_canon_purine_NTPase"/>
    <property type="match status" value="1"/>
</dbReference>
<keyword evidence="13" id="KW-1185">Reference proteome</keyword>
<feature type="binding site" evidence="10">
    <location>
        <position position="171"/>
    </location>
    <ligand>
        <name>substrate</name>
    </ligand>
</feature>
<comment type="catalytic activity">
    <reaction evidence="10">
        <text>ITP + H2O = IMP + diphosphate + H(+)</text>
        <dbReference type="Rhea" id="RHEA:29399"/>
        <dbReference type="ChEBI" id="CHEBI:15377"/>
        <dbReference type="ChEBI" id="CHEBI:15378"/>
        <dbReference type="ChEBI" id="CHEBI:33019"/>
        <dbReference type="ChEBI" id="CHEBI:58053"/>
        <dbReference type="ChEBI" id="CHEBI:61402"/>
        <dbReference type="EC" id="3.6.1.66"/>
    </reaction>
</comment>
<dbReference type="OrthoDB" id="9807456at2"/>
<accession>A0A0D7W3E6</accession>
<evidence type="ECO:0000256" key="9">
    <source>
        <dbReference type="ARBA" id="ARBA00052017"/>
    </source>
</evidence>
<dbReference type="NCBIfam" id="NF011398">
    <property type="entry name" value="PRK14823.1"/>
    <property type="match status" value="1"/>
</dbReference>
<evidence type="ECO:0000256" key="8">
    <source>
        <dbReference type="ARBA" id="ARBA00051875"/>
    </source>
</evidence>
<dbReference type="PANTHER" id="PTHR11067:SF9">
    <property type="entry name" value="INOSINE TRIPHOSPHATE PYROPHOSPHATASE"/>
    <property type="match status" value="1"/>
</dbReference>
<sequence length="197" mass="21984">MKLVFATNNKNKIIEVKKLLPKHLTILSLKDIGCFEDIPETKNTIEGNAKQKASYIKNKYGYNCFADDTGLEVNALNGEPGVFSARYAGLQKNADDNMNKLLTNLSKNKNRNAQFKTVIALAVDDSIFTFEGICKGIITHSKAGDNGFGYDPIFKPENFDETFAQMDLKLKNEIGHRGKATKKLITYLNKKLLASNK</sequence>
<evidence type="ECO:0000256" key="10">
    <source>
        <dbReference type="HAMAP-Rule" id="MF_01405"/>
    </source>
</evidence>
<feature type="binding site" evidence="10">
    <location>
        <begin position="148"/>
        <end position="151"/>
    </location>
    <ligand>
        <name>substrate</name>
    </ligand>
</feature>
<dbReference type="PANTHER" id="PTHR11067">
    <property type="entry name" value="INOSINE TRIPHOSPHATE PYROPHOSPHATASE/HAM1 PROTEIN"/>
    <property type="match status" value="1"/>
</dbReference>
<dbReference type="InterPro" id="IPR002637">
    <property type="entry name" value="RdgB/HAM1"/>
</dbReference>
<comment type="caution">
    <text evidence="12">The sequence shown here is derived from an EMBL/GenBank/DDBJ whole genome shotgun (WGS) entry which is preliminary data.</text>
</comment>
<dbReference type="AlphaFoldDB" id="A0A0D7W3E6"/>
<comment type="caution">
    <text evidence="10">Lacks conserved residue(s) required for the propagation of feature annotation.</text>
</comment>
<proteinExistence type="inferred from homology"/>
<comment type="catalytic activity">
    <reaction evidence="8 10">
        <text>dITP + H2O = dIMP + diphosphate + H(+)</text>
        <dbReference type="Rhea" id="RHEA:28342"/>
        <dbReference type="ChEBI" id="CHEBI:15377"/>
        <dbReference type="ChEBI" id="CHEBI:15378"/>
        <dbReference type="ChEBI" id="CHEBI:33019"/>
        <dbReference type="ChEBI" id="CHEBI:61194"/>
        <dbReference type="ChEBI" id="CHEBI:61382"/>
        <dbReference type="EC" id="3.6.1.66"/>
    </reaction>
</comment>
<gene>
    <name evidence="12" type="ORF">PK35_07250</name>
</gene>
<comment type="similarity">
    <text evidence="1 10 11">Belongs to the HAM1 NTPase family.</text>
</comment>